<protein>
    <submittedName>
        <fullName evidence="1">Uncharacterized protein</fullName>
    </submittedName>
</protein>
<evidence type="ECO:0000313" key="1">
    <source>
        <dbReference type="EMBL" id="KAF7364138.1"/>
    </source>
</evidence>
<organism evidence="1 2">
    <name type="scientific">Mycena sanguinolenta</name>
    <dbReference type="NCBI Taxonomy" id="230812"/>
    <lineage>
        <taxon>Eukaryota</taxon>
        <taxon>Fungi</taxon>
        <taxon>Dikarya</taxon>
        <taxon>Basidiomycota</taxon>
        <taxon>Agaricomycotina</taxon>
        <taxon>Agaricomycetes</taxon>
        <taxon>Agaricomycetidae</taxon>
        <taxon>Agaricales</taxon>
        <taxon>Marasmiineae</taxon>
        <taxon>Mycenaceae</taxon>
        <taxon>Mycena</taxon>
    </lineage>
</organism>
<evidence type="ECO:0000313" key="2">
    <source>
        <dbReference type="Proteomes" id="UP000623467"/>
    </source>
</evidence>
<dbReference type="Proteomes" id="UP000623467">
    <property type="component" value="Unassembled WGS sequence"/>
</dbReference>
<accession>A0A8H7D9S9</accession>
<dbReference type="AlphaFoldDB" id="A0A8H7D9S9"/>
<sequence length="248" mass="27544">MSASYRKDRVFALAICQAPPNLSKEAFEKKVTSIVDTILALPISQKSFLKFELNFQTGLVNEHVKALGFPEGSPNVLVTVEYAAMADLFELLKDPAFLVAVQEGKNDLYGDHPAVNAFLANVETRLDRPIPKDRARLVCVLKRPENLSEEGFHQAIRGFADKLVSLPIAQRLCVHHSVWMPTSTGDAHMLALGFPASEPDVVIFMETEDQDKIFEVGCILWRQVGSDFYLGFNGPPTLNNTWRTPVAS</sequence>
<name>A0A8H7D9S9_9AGAR</name>
<dbReference type="OrthoDB" id="2850897at2759"/>
<comment type="caution">
    <text evidence="1">The sequence shown here is derived from an EMBL/GenBank/DDBJ whole genome shotgun (WGS) entry which is preliminary data.</text>
</comment>
<reference evidence="1" key="1">
    <citation type="submission" date="2020-05" db="EMBL/GenBank/DDBJ databases">
        <title>Mycena genomes resolve the evolution of fungal bioluminescence.</title>
        <authorList>
            <person name="Tsai I.J."/>
        </authorList>
    </citation>
    <scope>NUCLEOTIDE SEQUENCE</scope>
    <source>
        <strain evidence="1">160909Yilan</strain>
    </source>
</reference>
<gene>
    <name evidence="1" type="ORF">MSAN_01073000</name>
</gene>
<keyword evidence="2" id="KW-1185">Reference proteome</keyword>
<dbReference type="EMBL" id="JACAZH010000007">
    <property type="protein sequence ID" value="KAF7364138.1"/>
    <property type="molecule type" value="Genomic_DNA"/>
</dbReference>
<proteinExistence type="predicted"/>